<keyword evidence="6" id="KW-0067">ATP-binding</keyword>
<dbReference type="InterPro" id="IPR011009">
    <property type="entry name" value="Kinase-like_dom_sf"/>
</dbReference>
<keyword evidence="2" id="KW-0723">Serine/threonine-protein kinase</keyword>
<dbReference type="EMBL" id="JAJJMA010131734">
    <property type="protein sequence ID" value="MCL7033206.1"/>
    <property type="molecule type" value="Genomic_DNA"/>
</dbReference>
<protein>
    <recommendedName>
        <fullName evidence="8">Protein kinase domain-containing protein</fullName>
    </recommendedName>
</protein>
<feature type="non-terminal residue" evidence="9">
    <location>
        <position position="1"/>
    </location>
</feature>
<gene>
    <name evidence="9" type="ORF">MKW94_022553</name>
</gene>
<dbReference type="PROSITE" id="PS50011">
    <property type="entry name" value="PROTEIN_KINASE_DOM"/>
    <property type="match status" value="1"/>
</dbReference>
<dbReference type="Gene3D" id="1.10.510.10">
    <property type="entry name" value="Transferase(Phosphotransferase) domain 1"/>
    <property type="match status" value="1"/>
</dbReference>
<dbReference type="InterPro" id="IPR001245">
    <property type="entry name" value="Ser-Thr/Tyr_kinase_cat_dom"/>
</dbReference>
<organism evidence="9 10">
    <name type="scientific">Papaver nudicaule</name>
    <name type="common">Iceland poppy</name>
    <dbReference type="NCBI Taxonomy" id="74823"/>
    <lineage>
        <taxon>Eukaryota</taxon>
        <taxon>Viridiplantae</taxon>
        <taxon>Streptophyta</taxon>
        <taxon>Embryophyta</taxon>
        <taxon>Tracheophyta</taxon>
        <taxon>Spermatophyta</taxon>
        <taxon>Magnoliopsida</taxon>
        <taxon>Ranunculales</taxon>
        <taxon>Papaveraceae</taxon>
        <taxon>Papaveroideae</taxon>
        <taxon>Papaver</taxon>
    </lineage>
</organism>
<dbReference type="PANTHER" id="PTHR47985:SF4">
    <property type="entry name" value="SERINE_THREONINE-PROTEIN KINASE PBL27"/>
    <property type="match status" value="1"/>
</dbReference>
<dbReference type="SUPFAM" id="SSF56112">
    <property type="entry name" value="Protein kinase-like (PK-like)"/>
    <property type="match status" value="1"/>
</dbReference>
<reference evidence="9" key="1">
    <citation type="submission" date="2022-03" db="EMBL/GenBank/DDBJ databases">
        <title>A functionally conserved STORR gene fusion in Papaver species that diverged 16.8 million years ago.</title>
        <authorList>
            <person name="Catania T."/>
        </authorList>
    </citation>
    <scope>NUCLEOTIDE SEQUENCE</scope>
    <source>
        <strain evidence="9">S-191538</strain>
    </source>
</reference>
<dbReference type="PANTHER" id="PTHR47985">
    <property type="entry name" value="OS07G0668900 PROTEIN"/>
    <property type="match status" value="1"/>
</dbReference>
<dbReference type="GO" id="GO:0016020">
    <property type="term" value="C:membrane"/>
    <property type="evidence" value="ECO:0007669"/>
    <property type="project" value="UniProtKB-SubCell"/>
</dbReference>
<dbReference type="GO" id="GO:0004674">
    <property type="term" value="F:protein serine/threonine kinase activity"/>
    <property type="evidence" value="ECO:0007669"/>
    <property type="project" value="UniProtKB-KW"/>
</dbReference>
<feature type="domain" description="Protein kinase" evidence="8">
    <location>
        <begin position="59"/>
        <end position="276"/>
    </location>
</feature>
<sequence length="276" mass="30776">MARFGCFPCAASNKGESTKRGGGSVTHDGVRSAQAESEYDVANARVFTLIELIVATDEFHSERVLGEGKQGRVYMGTLSDGQKVAVKKLKRNTQEGRAEFMVEVKMLSSLKHSNLVKLIGYHEKGSDQFIVYELMPLRSLDLHLHGHEIGSKPLDWKTRMKIAEGVAKALQYLHDQMDPPLLYGGLKTSGILLDEEFNPKLSDFSFAKVGPTWDFTKVSTMVMGIKGYCPPEYGMTGMLTKQYDIYSFGVVLLELITGRMAILETHPSRMRSIVSW</sequence>
<dbReference type="Proteomes" id="UP001177140">
    <property type="component" value="Unassembled WGS sequence"/>
</dbReference>
<evidence type="ECO:0000256" key="5">
    <source>
        <dbReference type="ARBA" id="ARBA00022777"/>
    </source>
</evidence>
<keyword evidence="10" id="KW-1185">Reference proteome</keyword>
<comment type="subcellular location">
    <subcellularLocation>
        <location evidence="1">Membrane</location>
    </subcellularLocation>
</comment>
<evidence type="ECO:0000313" key="10">
    <source>
        <dbReference type="Proteomes" id="UP001177140"/>
    </source>
</evidence>
<evidence type="ECO:0000256" key="6">
    <source>
        <dbReference type="ARBA" id="ARBA00022840"/>
    </source>
</evidence>
<dbReference type="GO" id="GO:0005524">
    <property type="term" value="F:ATP binding"/>
    <property type="evidence" value="ECO:0007669"/>
    <property type="project" value="UniProtKB-KW"/>
</dbReference>
<dbReference type="InterPro" id="IPR000719">
    <property type="entry name" value="Prot_kinase_dom"/>
</dbReference>
<dbReference type="Gene3D" id="3.30.200.20">
    <property type="entry name" value="Phosphorylase Kinase, domain 1"/>
    <property type="match status" value="1"/>
</dbReference>
<dbReference type="AlphaFoldDB" id="A0AA41SDH6"/>
<evidence type="ECO:0000259" key="8">
    <source>
        <dbReference type="PROSITE" id="PS50011"/>
    </source>
</evidence>
<evidence type="ECO:0000256" key="4">
    <source>
        <dbReference type="ARBA" id="ARBA00022741"/>
    </source>
</evidence>
<dbReference type="Pfam" id="PF07714">
    <property type="entry name" value="PK_Tyr_Ser-Thr"/>
    <property type="match status" value="1"/>
</dbReference>
<keyword evidence="5" id="KW-0418">Kinase</keyword>
<evidence type="ECO:0000256" key="1">
    <source>
        <dbReference type="ARBA" id="ARBA00004370"/>
    </source>
</evidence>
<keyword evidence="7" id="KW-0472">Membrane</keyword>
<evidence type="ECO:0000256" key="2">
    <source>
        <dbReference type="ARBA" id="ARBA00022527"/>
    </source>
</evidence>
<proteinExistence type="predicted"/>
<evidence type="ECO:0000313" key="9">
    <source>
        <dbReference type="EMBL" id="MCL7033206.1"/>
    </source>
</evidence>
<comment type="caution">
    <text evidence="9">The sequence shown here is derived from an EMBL/GenBank/DDBJ whole genome shotgun (WGS) entry which is preliminary data.</text>
</comment>
<keyword evidence="3" id="KW-0808">Transferase</keyword>
<keyword evidence="4" id="KW-0547">Nucleotide-binding</keyword>
<evidence type="ECO:0000256" key="3">
    <source>
        <dbReference type="ARBA" id="ARBA00022679"/>
    </source>
</evidence>
<evidence type="ECO:0000256" key="7">
    <source>
        <dbReference type="ARBA" id="ARBA00023136"/>
    </source>
</evidence>
<accession>A0AA41SDH6</accession>
<name>A0AA41SDH6_PAPNU</name>
<dbReference type="FunFam" id="3.30.200.20:FF:000039">
    <property type="entry name" value="receptor-like protein kinase FERONIA"/>
    <property type="match status" value="1"/>
</dbReference>